<dbReference type="Proteomes" id="UP001365781">
    <property type="component" value="Unassembled WGS sequence"/>
</dbReference>
<sequence length="82" mass="8691">EEPAAKTDIEVIQVSGIRGSLVKSMDIKRQSAGVVDAITSEDISKFPDTNLAESLQRITGVSIDRSNGEGSKITVRGFGPES</sequence>
<dbReference type="EMBL" id="JBBAYM010000728">
    <property type="protein sequence ID" value="MEI5617522.1"/>
    <property type="molecule type" value="Genomic_DNA"/>
</dbReference>
<evidence type="ECO:0000313" key="4">
    <source>
        <dbReference type="Proteomes" id="UP001365781"/>
    </source>
</evidence>
<dbReference type="InterPro" id="IPR012910">
    <property type="entry name" value="Plug_dom"/>
</dbReference>
<organism evidence="3 4">
    <name type="scientific">Streptomyces brasiliscabiei</name>
    <dbReference type="NCBI Taxonomy" id="2736302"/>
    <lineage>
        <taxon>Bacteria</taxon>
        <taxon>Bacillati</taxon>
        <taxon>Actinomycetota</taxon>
        <taxon>Actinomycetes</taxon>
        <taxon>Kitasatosporales</taxon>
        <taxon>Streptomycetaceae</taxon>
        <taxon>Streptomyces</taxon>
    </lineage>
</organism>
<evidence type="ECO:0000313" key="3">
    <source>
        <dbReference type="EMBL" id="MEI5617522.1"/>
    </source>
</evidence>
<feature type="non-terminal residue" evidence="3">
    <location>
        <position position="1"/>
    </location>
</feature>
<feature type="domain" description="TonB-dependent receptor plug" evidence="2">
    <location>
        <begin position="28"/>
        <end position="80"/>
    </location>
</feature>
<keyword evidence="1" id="KW-0812">Transmembrane</keyword>
<comment type="similarity">
    <text evidence="1">Belongs to the TonB-dependent receptor family.</text>
</comment>
<accession>A0ABU8GWG5</accession>
<feature type="non-terminal residue" evidence="3">
    <location>
        <position position="82"/>
    </location>
</feature>
<dbReference type="InterPro" id="IPR037066">
    <property type="entry name" value="Plug_dom_sf"/>
</dbReference>
<dbReference type="PROSITE" id="PS52016">
    <property type="entry name" value="TONB_DEPENDENT_REC_3"/>
    <property type="match status" value="1"/>
</dbReference>
<evidence type="ECO:0000256" key="1">
    <source>
        <dbReference type="PROSITE-ProRule" id="PRU01360"/>
    </source>
</evidence>
<dbReference type="InterPro" id="IPR039426">
    <property type="entry name" value="TonB-dep_rcpt-like"/>
</dbReference>
<dbReference type="PANTHER" id="PTHR40980">
    <property type="entry name" value="PLUG DOMAIN-CONTAINING PROTEIN"/>
    <property type="match status" value="1"/>
</dbReference>
<gene>
    <name evidence="3" type="ORF">WB403_51405</name>
</gene>
<dbReference type="SUPFAM" id="SSF56935">
    <property type="entry name" value="Porins"/>
    <property type="match status" value="1"/>
</dbReference>
<keyword evidence="1" id="KW-1134">Transmembrane beta strand</keyword>
<keyword evidence="4" id="KW-1185">Reference proteome</keyword>
<name>A0ABU8GWG5_9ACTN</name>
<dbReference type="Pfam" id="PF07715">
    <property type="entry name" value="Plug"/>
    <property type="match status" value="1"/>
</dbReference>
<comment type="caution">
    <text evidence="3">The sequence shown here is derived from an EMBL/GenBank/DDBJ whole genome shotgun (WGS) entry which is preliminary data.</text>
</comment>
<dbReference type="PANTHER" id="PTHR40980:SF3">
    <property type="entry name" value="TONB-DEPENDENT RECEPTOR-LIKE BETA-BARREL DOMAIN-CONTAINING PROTEIN"/>
    <property type="match status" value="1"/>
</dbReference>
<keyword evidence="1" id="KW-0813">Transport</keyword>
<dbReference type="Gene3D" id="2.170.130.10">
    <property type="entry name" value="TonB-dependent receptor, plug domain"/>
    <property type="match status" value="1"/>
</dbReference>
<reference evidence="3 4" key="1">
    <citation type="submission" date="2024-03" db="EMBL/GenBank/DDBJ databases">
        <title>First Report of Pectobacterium brasiliscabiei causing potato scab in china.</title>
        <authorList>
            <person name="Handique U."/>
        </authorList>
    </citation>
    <scope>NUCLEOTIDE SEQUENCE [LARGE SCALE GENOMIC DNA]</scope>
    <source>
        <strain evidence="3 4">ZRIMU1503</strain>
    </source>
</reference>
<keyword evidence="1" id="KW-0472">Membrane</keyword>
<comment type="subcellular location">
    <subcellularLocation>
        <location evidence="1">Cell outer membrane</location>
        <topology evidence="1">Multi-pass membrane protein</topology>
    </subcellularLocation>
</comment>
<evidence type="ECO:0000259" key="2">
    <source>
        <dbReference type="Pfam" id="PF07715"/>
    </source>
</evidence>
<protein>
    <submittedName>
        <fullName evidence="3">TonB-dependent receptor plug domain-containing protein</fullName>
    </submittedName>
</protein>
<keyword evidence="3" id="KW-0675">Receptor</keyword>
<keyword evidence="1" id="KW-0998">Cell outer membrane</keyword>
<proteinExistence type="inferred from homology"/>